<dbReference type="Pfam" id="PF01979">
    <property type="entry name" value="Amidohydro_1"/>
    <property type="match status" value="1"/>
</dbReference>
<dbReference type="Proteomes" id="UP000300381">
    <property type="component" value="Unassembled WGS sequence"/>
</dbReference>
<dbReference type="InterPro" id="IPR006680">
    <property type="entry name" value="Amidohydro-rel"/>
</dbReference>
<reference evidence="2 3" key="1">
    <citation type="submission" date="2019-03" db="EMBL/GenBank/DDBJ databases">
        <title>Draft genome sequences of two Veillonella tobetsuensis clinical isolates from intraoperative bronchial fluids of elderly patients with pulmonary carcinoma.</title>
        <authorList>
            <person name="Akiyama T."/>
        </authorList>
    </citation>
    <scope>NUCLEOTIDE SEQUENCE [LARGE SCALE GENOMIC DNA]</scope>
    <source>
        <strain evidence="2 3">PAGU 1578</strain>
    </source>
</reference>
<comment type="caution">
    <text evidence="2">The sequence shown here is derived from an EMBL/GenBank/DDBJ whole genome shotgun (WGS) entry which is preliminary data.</text>
</comment>
<dbReference type="Gene3D" id="3.20.20.140">
    <property type="entry name" value="Metal-dependent hydrolases"/>
    <property type="match status" value="1"/>
</dbReference>
<sequence>MALAAAVQVTSATPARALGLTGVGRLAAGYAANLVVLDRDLRVTAVMVNDDWRVG</sequence>
<gene>
    <name evidence="2" type="ORF">PAGU1578_18470</name>
</gene>
<dbReference type="SUPFAM" id="SSF51338">
    <property type="entry name" value="Composite domain of metallo-dependent hydrolases"/>
    <property type="match status" value="1"/>
</dbReference>
<dbReference type="GO" id="GO:0016810">
    <property type="term" value="F:hydrolase activity, acting on carbon-nitrogen (but not peptide) bonds"/>
    <property type="evidence" value="ECO:0007669"/>
    <property type="project" value="InterPro"/>
</dbReference>
<dbReference type="Gene3D" id="2.30.40.10">
    <property type="entry name" value="Urease, subunit C, domain 1"/>
    <property type="match status" value="1"/>
</dbReference>
<dbReference type="InterPro" id="IPR011059">
    <property type="entry name" value="Metal-dep_hydrolase_composite"/>
</dbReference>
<evidence type="ECO:0000313" key="3">
    <source>
        <dbReference type="Proteomes" id="UP000300381"/>
    </source>
</evidence>
<dbReference type="AlphaFoldDB" id="A0A480B4K2"/>
<feature type="domain" description="Amidohydrolase-related" evidence="1">
    <location>
        <begin position="1"/>
        <end position="51"/>
    </location>
</feature>
<evidence type="ECO:0000259" key="1">
    <source>
        <dbReference type="Pfam" id="PF01979"/>
    </source>
</evidence>
<dbReference type="EMBL" id="BJCQ01000102">
    <property type="protein sequence ID" value="GCL68226.1"/>
    <property type="molecule type" value="Genomic_DNA"/>
</dbReference>
<protein>
    <recommendedName>
        <fullName evidence="1">Amidohydrolase-related domain-containing protein</fullName>
    </recommendedName>
</protein>
<proteinExistence type="predicted"/>
<organism evidence="2 3">
    <name type="scientific">Veillonella tobetsuensis</name>
    <dbReference type="NCBI Taxonomy" id="1110546"/>
    <lineage>
        <taxon>Bacteria</taxon>
        <taxon>Bacillati</taxon>
        <taxon>Bacillota</taxon>
        <taxon>Negativicutes</taxon>
        <taxon>Veillonellales</taxon>
        <taxon>Veillonellaceae</taxon>
        <taxon>Veillonella</taxon>
    </lineage>
</organism>
<name>A0A480B4K2_9FIRM</name>
<evidence type="ECO:0000313" key="2">
    <source>
        <dbReference type="EMBL" id="GCL68226.1"/>
    </source>
</evidence>
<accession>A0A480B4K2</accession>